<feature type="binding site" evidence="4">
    <location>
        <position position="71"/>
    </location>
    <ligand>
        <name>Mg(2+)</name>
        <dbReference type="ChEBI" id="CHEBI:18420"/>
        <label>1</label>
    </ligand>
</feature>
<evidence type="ECO:0000313" key="6">
    <source>
        <dbReference type="EMBL" id="MBJ7536353.1"/>
    </source>
</evidence>
<dbReference type="Proteomes" id="UP000628710">
    <property type="component" value="Unassembled WGS sequence"/>
</dbReference>
<feature type="binding site" evidence="4">
    <location>
        <position position="71"/>
    </location>
    <ligand>
        <name>substrate</name>
    </ligand>
</feature>
<comment type="function">
    <text evidence="4">Converts adenosine-3',5'-bisphosphate (PAP) to AMP.</text>
</comment>
<keyword evidence="4 6" id="KW-0378">Hydrolase</keyword>
<feature type="binding site" evidence="4">
    <location>
        <position position="92"/>
    </location>
    <ligand>
        <name>Mg(2+)</name>
        <dbReference type="ChEBI" id="CHEBI:18420"/>
        <label>1</label>
    </ligand>
</feature>
<feature type="binding site" evidence="4">
    <location>
        <position position="224"/>
    </location>
    <ligand>
        <name>substrate</name>
    </ligand>
</feature>
<dbReference type="CDD" id="cd01638">
    <property type="entry name" value="CysQ"/>
    <property type="match status" value="1"/>
</dbReference>
<dbReference type="AlphaFoldDB" id="A0A934JL33"/>
<keyword evidence="3 4" id="KW-0460">Magnesium</keyword>
<dbReference type="Pfam" id="PF00459">
    <property type="entry name" value="Inositol_P"/>
    <property type="match status" value="1"/>
</dbReference>
<keyword evidence="4" id="KW-1003">Cell membrane</keyword>
<reference evidence="6" key="1">
    <citation type="submission" date="2020-12" db="EMBL/GenBank/DDBJ databases">
        <title>Marinomonas arctica sp. nov., a psychrotolerant bacterium isolated from the Arctic.</title>
        <authorList>
            <person name="Zhang Y."/>
        </authorList>
    </citation>
    <scope>NUCLEOTIDE SEQUENCE</scope>
    <source>
        <strain evidence="6">C1424</strain>
    </source>
</reference>
<feature type="binding site" evidence="5">
    <location>
        <position position="92"/>
    </location>
    <ligand>
        <name>Mg(2+)</name>
        <dbReference type="ChEBI" id="CHEBI:18420"/>
        <label>1</label>
        <note>catalytic</note>
    </ligand>
</feature>
<dbReference type="Gene3D" id="3.40.190.80">
    <property type="match status" value="1"/>
</dbReference>
<feature type="binding site" evidence="5">
    <location>
        <position position="224"/>
    </location>
    <ligand>
        <name>Mg(2+)</name>
        <dbReference type="ChEBI" id="CHEBI:18420"/>
        <label>1</label>
        <note>catalytic</note>
    </ligand>
</feature>
<feature type="binding site" evidence="4">
    <location>
        <begin position="92"/>
        <end position="95"/>
    </location>
    <ligand>
        <name>substrate</name>
    </ligand>
</feature>
<evidence type="ECO:0000256" key="1">
    <source>
        <dbReference type="ARBA" id="ARBA00001625"/>
    </source>
</evidence>
<comment type="similarity">
    <text evidence="4">Belongs to the inositol monophosphatase superfamily. CysQ family.</text>
</comment>
<evidence type="ECO:0000313" key="7">
    <source>
        <dbReference type="Proteomes" id="UP000628710"/>
    </source>
</evidence>
<dbReference type="GO" id="GO:0008441">
    <property type="term" value="F:3'(2'),5'-bisphosphate nucleotidase activity"/>
    <property type="evidence" value="ECO:0007669"/>
    <property type="project" value="UniProtKB-UniRule"/>
</dbReference>
<dbReference type="InterPro" id="IPR006240">
    <property type="entry name" value="CysQ"/>
</dbReference>
<feature type="binding site" evidence="4">
    <location>
        <position position="90"/>
    </location>
    <ligand>
        <name>Mg(2+)</name>
        <dbReference type="ChEBI" id="CHEBI:18420"/>
        <label>1</label>
    </ligand>
</feature>
<dbReference type="InterPro" id="IPR050725">
    <property type="entry name" value="CysQ/Inositol_MonoPase"/>
</dbReference>
<proteinExistence type="inferred from homology"/>
<dbReference type="RefSeq" id="WP_199466421.1">
    <property type="nucleotide sequence ID" value="NZ_JAEMNX010000001.1"/>
</dbReference>
<dbReference type="EMBL" id="JAEMNX010000001">
    <property type="protein sequence ID" value="MBJ7536353.1"/>
    <property type="molecule type" value="Genomic_DNA"/>
</dbReference>
<accession>A0A934JL33</accession>
<evidence type="ECO:0000256" key="5">
    <source>
        <dbReference type="PIRSR" id="PIRSR600760-2"/>
    </source>
</evidence>
<dbReference type="GO" id="GO:0050427">
    <property type="term" value="P:3'-phosphoadenosine 5'-phosphosulfate metabolic process"/>
    <property type="evidence" value="ECO:0007669"/>
    <property type="project" value="TreeGrafter"/>
</dbReference>
<sequence>MQDVSHHPIFQALQKIIHDAADAIMDIYQRADLGIEQKSDDSPVTAADLAAHRVILAGLQVLTPNIPVLSEEAVVSFEERSKWPMLWVVDPLDGTKEFIKRNGEFSINIALVENGAPILGIVYLPTTNEGYIGVTTGWQDLPVGAFKWHEDDFESINVREPREPIIVMTSRSHGPALPSELKDTLKLTYQQVRELPKGSSIKGCRIAEGIADLHLRRGPTSEWDTAAQQAIIEAAGGMLVTPTGKPFCYNQRETLLNGHFFVCGPELAPSVMDWYKKQD</sequence>
<evidence type="ECO:0000256" key="3">
    <source>
        <dbReference type="ARBA" id="ARBA00022842"/>
    </source>
</evidence>
<keyword evidence="4" id="KW-0472">Membrane</keyword>
<comment type="subcellular location">
    <subcellularLocation>
        <location evidence="4">Cell inner membrane</location>
        <topology evidence="4">Peripheral membrane protein</topology>
        <orientation evidence="4">Cytoplasmic side</orientation>
    </subcellularLocation>
</comment>
<feature type="binding site" evidence="4 5">
    <location>
        <position position="93"/>
    </location>
    <ligand>
        <name>Mg(2+)</name>
        <dbReference type="ChEBI" id="CHEBI:18420"/>
        <label>2</label>
    </ligand>
</feature>
<comment type="catalytic activity">
    <reaction evidence="1 4">
        <text>adenosine 3',5'-bisphosphate + H2O = AMP + phosphate</text>
        <dbReference type="Rhea" id="RHEA:10040"/>
        <dbReference type="ChEBI" id="CHEBI:15377"/>
        <dbReference type="ChEBI" id="CHEBI:43474"/>
        <dbReference type="ChEBI" id="CHEBI:58343"/>
        <dbReference type="ChEBI" id="CHEBI:456215"/>
        <dbReference type="EC" id="3.1.3.7"/>
    </reaction>
</comment>
<dbReference type="GO" id="GO:0000287">
    <property type="term" value="F:magnesium ion binding"/>
    <property type="evidence" value="ECO:0007669"/>
    <property type="project" value="UniProtKB-UniRule"/>
</dbReference>
<dbReference type="GO" id="GO:0005886">
    <property type="term" value="C:plasma membrane"/>
    <property type="evidence" value="ECO:0007669"/>
    <property type="project" value="UniProtKB-SubCell"/>
</dbReference>
<dbReference type="PROSITE" id="PS00629">
    <property type="entry name" value="IMP_1"/>
    <property type="match status" value="1"/>
</dbReference>
<protein>
    <recommendedName>
        <fullName evidence="4">3'(2'),5'-bisphosphate nucleotidase CysQ</fullName>
        <ecNumber evidence="4">3.1.3.7</ecNumber>
    </recommendedName>
    <alternativeName>
        <fullName evidence="4">3'(2'),5-bisphosphonucleoside 3'(2')-phosphohydrolase</fullName>
    </alternativeName>
    <alternativeName>
        <fullName evidence="4">3'-phosphoadenosine 5'-phosphate phosphatase</fullName>
        <shortName evidence="4">PAP phosphatase</shortName>
    </alternativeName>
</protein>
<comment type="cofactor">
    <cofactor evidence="4 5">
        <name>Mg(2+)</name>
        <dbReference type="ChEBI" id="CHEBI:18420"/>
    </cofactor>
</comment>
<dbReference type="EC" id="3.1.3.7" evidence="4"/>
<dbReference type="SUPFAM" id="SSF56655">
    <property type="entry name" value="Carbohydrate phosphatase"/>
    <property type="match status" value="1"/>
</dbReference>
<feature type="binding site" evidence="4 5">
    <location>
        <position position="90"/>
    </location>
    <ligand>
        <name>Mg(2+)</name>
        <dbReference type="ChEBI" id="CHEBI:18420"/>
        <label>2</label>
    </ligand>
</feature>
<evidence type="ECO:0000256" key="4">
    <source>
        <dbReference type="HAMAP-Rule" id="MF_02095"/>
    </source>
</evidence>
<gene>
    <name evidence="4 6" type="primary">cysQ</name>
    <name evidence="6" type="ORF">I8J31_01520</name>
</gene>
<dbReference type="PANTHER" id="PTHR43028:SF5">
    <property type="entry name" value="3'(2'),5'-BISPHOSPHATE NUCLEOTIDASE 1"/>
    <property type="match status" value="1"/>
</dbReference>
<dbReference type="HAMAP" id="MF_02095">
    <property type="entry name" value="CysQ"/>
    <property type="match status" value="1"/>
</dbReference>
<dbReference type="InterPro" id="IPR020583">
    <property type="entry name" value="Inositol_monoP_metal-BS"/>
</dbReference>
<dbReference type="GO" id="GO:0000103">
    <property type="term" value="P:sulfate assimilation"/>
    <property type="evidence" value="ECO:0007669"/>
    <property type="project" value="TreeGrafter"/>
</dbReference>
<comment type="caution">
    <text evidence="6">The sequence shown here is derived from an EMBL/GenBank/DDBJ whole genome shotgun (WGS) entry which is preliminary data.</text>
</comment>
<organism evidence="6 7">
    <name type="scientific">Marinomonas transparens</name>
    <dbReference type="NCBI Taxonomy" id="2795388"/>
    <lineage>
        <taxon>Bacteria</taxon>
        <taxon>Pseudomonadati</taxon>
        <taxon>Pseudomonadota</taxon>
        <taxon>Gammaproteobacteria</taxon>
        <taxon>Oceanospirillales</taxon>
        <taxon>Oceanospirillaceae</taxon>
        <taxon>Marinomonas</taxon>
    </lineage>
</organism>
<dbReference type="NCBIfam" id="TIGR01331">
    <property type="entry name" value="bisphos_cysQ"/>
    <property type="match status" value="1"/>
</dbReference>
<keyword evidence="7" id="KW-1185">Reference proteome</keyword>
<dbReference type="PANTHER" id="PTHR43028">
    <property type="entry name" value="3'(2'),5'-BISPHOSPHATE NUCLEOTIDASE 1"/>
    <property type="match status" value="1"/>
</dbReference>
<dbReference type="InterPro" id="IPR000760">
    <property type="entry name" value="Inositol_monophosphatase-like"/>
</dbReference>
<keyword evidence="2 4" id="KW-0479">Metal-binding</keyword>
<evidence type="ECO:0000256" key="2">
    <source>
        <dbReference type="ARBA" id="ARBA00022723"/>
    </source>
</evidence>
<keyword evidence="4" id="KW-0997">Cell inner membrane</keyword>
<dbReference type="Gene3D" id="3.30.540.10">
    <property type="entry name" value="Fructose-1,6-Bisphosphatase, subunit A, domain 1"/>
    <property type="match status" value="1"/>
</dbReference>
<feature type="binding site" evidence="5">
    <location>
        <position position="71"/>
    </location>
    <ligand>
        <name>Mg(2+)</name>
        <dbReference type="ChEBI" id="CHEBI:18420"/>
        <label>1</label>
        <note>catalytic</note>
    </ligand>
</feature>
<name>A0A934JL33_9GAMM</name>
<feature type="binding site" evidence="4">
    <location>
        <position position="224"/>
    </location>
    <ligand>
        <name>Mg(2+)</name>
        <dbReference type="ChEBI" id="CHEBI:18420"/>
        <label>2</label>
    </ligand>
</feature>